<feature type="compositionally biased region" description="Low complexity" evidence="1">
    <location>
        <begin position="608"/>
        <end position="621"/>
    </location>
</feature>
<feature type="compositionally biased region" description="Polar residues" evidence="1">
    <location>
        <begin position="1599"/>
        <end position="1612"/>
    </location>
</feature>
<feature type="region of interest" description="Disordered" evidence="1">
    <location>
        <begin position="795"/>
        <end position="949"/>
    </location>
</feature>
<feature type="compositionally biased region" description="Low complexity" evidence="1">
    <location>
        <begin position="676"/>
        <end position="693"/>
    </location>
</feature>
<dbReference type="EMBL" id="LR824009">
    <property type="protein sequence ID" value="CAH0605394.1"/>
    <property type="molecule type" value="Genomic_DNA"/>
</dbReference>
<dbReference type="OrthoDB" id="7492938at2759"/>
<organism evidence="3 4">
    <name type="scientific">Chrysodeixis includens</name>
    <name type="common">Soybean looper</name>
    <name type="synonym">Pseudoplusia includens</name>
    <dbReference type="NCBI Taxonomy" id="689277"/>
    <lineage>
        <taxon>Eukaryota</taxon>
        <taxon>Metazoa</taxon>
        <taxon>Ecdysozoa</taxon>
        <taxon>Arthropoda</taxon>
        <taxon>Hexapoda</taxon>
        <taxon>Insecta</taxon>
        <taxon>Pterygota</taxon>
        <taxon>Neoptera</taxon>
        <taxon>Endopterygota</taxon>
        <taxon>Lepidoptera</taxon>
        <taxon>Glossata</taxon>
        <taxon>Ditrysia</taxon>
        <taxon>Noctuoidea</taxon>
        <taxon>Noctuidae</taxon>
        <taxon>Plusiinae</taxon>
        <taxon>Chrysodeixis</taxon>
    </lineage>
</organism>
<reference evidence="3" key="1">
    <citation type="submission" date="2021-12" db="EMBL/GenBank/DDBJ databases">
        <authorList>
            <person name="King R."/>
        </authorList>
    </citation>
    <scope>NUCLEOTIDE SEQUENCE</scope>
</reference>
<feature type="signal peptide" evidence="2">
    <location>
        <begin position="1"/>
        <end position="17"/>
    </location>
</feature>
<feature type="compositionally biased region" description="Polar residues" evidence="1">
    <location>
        <begin position="589"/>
        <end position="600"/>
    </location>
</feature>
<feature type="region of interest" description="Disordered" evidence="1">
    <location>
        <begin position="562"/>
        <end position="640"/>
    </location>
</feature>
<accession>A0A9P0FVT4</accession>
<feature type="compositionally biased region" description="Polar residues" evidence="1">
    <location>
        <begin position="334"/>
        <end position="348"/>
    </location>
</feature>
<feature type="compositionally biased region" description="Basic residues" evidence="1">
    <location>
        <begin position="1644"/>
        <end position="1654"/>
    </location>
</feature>
<feature type="compositionally biased region" description="Polar residues" evidence="1">
    <location>
        <begin position="799"/>
        <end position="813"/>
    </location>
</feature>
<feature type="compositionally biased region" description="Polar residues" evidence="1">
    <location>
        <begin position="749"/>
        <end position="764"/>
    </location>
</feature>
<evidence type="ECO:0000256" key="2">
    <source>
        <dbReference type="SAM" id="SignalP"/>
    </source>
</evidence>
<feature type="compositionally biased region" description="Basic residues" evidence="1">
    <location>
        <begin position="1465"/>
        <end position="1482"/>
    </location>
</feature>
<feature type="compositionally biased region" description="Polar residues" evidence="1">
    <location>
        <begin position="1422"/>
        <end position="1438"/>
    </location>
</feature>
<feature type="compositionally biased region" description="Polar residues" evidence="1">
    <location>
        <begin position="1446"/>
        <end position="1461"/>
    </location>
</feature>
<protein>
    <submittedName>
        <fullName evidence="3">Uncharacterized protein</fullName>
    </submittedName>
</protein>
<feature type="compositionally biased region" description="Basic and acidic residues" evidence="1">
    <location>
        <begin position="1589"/>
        <end position="1598"/>
    </location>
</feature>
<feature type="compositionally biased region" description="Polar residues" evidence="1">
    <location>
        <begin position="1268"/>
        <end position="1316"/>
    </location>
</feature>
<name>A0A9P0FVT4_CHRIL</name>
<feature type="compositionally biased region" description="Low complexity" evidence="1">
    <location>
        <begin position="354"/>
        <end position="367"/>
    </location>
</feature>
<feature type="region of interest" description="Disordered" evidence="1">
    <location>
        <begin position="658"/>
        <end position="709"/>
    </location>
</feature>
<feature type="region of interest" description="Disordered" evidence="1">
    <location>
        <begin position="1172"/>
        <end position="1191"/>
    </location>
</feature>
<keyword evidence="2" id="KW-0732">Signal</keyword>
<keyword evidence="4" id="KW-1185">Reference proteome</keyword>
<feature type="region of interest" description="Disordered" evidence="1">
    <location>
        <begin position="507"/>
        <end position="531"/>
    </location>
</feature>
<feature type="compositionally biased region" description="Low complexity" evidence="1">
    <location>
        <begin position="732"/>
        <end position="748"/>
    </location>
</feature>
<feature type="region of interest" description="Disordered" evidence="1">
    <location>
        <begin position="1268"/>
        <end position="1498"/>
    </location>
</feature>
<feature type="compositionally biased region" description="Polar residues" evidence="1">
    <location>
        <begin position="622"/>
        <end position="633"/>
    </location>
</feature>
<feature type="compositionally biased region" description="Low complexity" evidence="1">
    <location>
        <begin position="1172"/>
        <end position="1184"/>
    </location>
</feature>
<dbReference type="Proteomes" id="UP001154114">
    <property type="component" value="Chromosome 6"/>
</dbReference>
<proteinExistence type="predicted"/>
<feature type="chain" id="PRO_5040164676" evidence="2">
    <location>
        <begin position="18"/>
        <end position="1742"/>
    </location>
</feature>
<feature type="compositionally biased region" description="Low complexity" evidence="1">
    <location>
        <begin position="507"/>
        <end position="523"/>
    </location>
</feature>
<feature type="compositionally biased region" description="Polar residues" evidence="1">
    <location>
        <begin position="1325"/>
        <end position="1343"/>
    </location>
</feature>
<feature type="region of interest" description="Disordered" evidence="1">
    <location>
        <begin position="1543"/>
        <end position="1681"/>
    </location>
</feature>
<feature type="compositionally biased region" description="Low complexity" evidence="1">
    <location>
        <begin position="902"/>
        <end position="948"/>
    </location>
</feature>
<feature type="compositionally biased region" description="Basic residues" evidence="1">
    <location>
        <begin position="1614"/>
        <end position="1625"/>
    </location>
</feature>
<evidence type="ECO:0000313" key="4">
    <source>
        <dbReference type="Proteomes" id="UP001154114"/>
    </source>
</evidence>
<feature type="region of interest" description="Disordered" evidence="1">
    <location>
        <begin position="334"/>
        <end position="367"/>
    </location>
</feature>
<feature type="region of interest" description="Disordered" evidence="1">
    <location>
        <begin position="732"/>
        <end position="764"/>
    </location>
</feature>
<feature type="compositionally biased region" description="Low complexity" evidence="1">
    <location>
        <begin position="1379"/>
        <end position="1391"/>
    </location>
</feature>
<feature type="compositionally biased region" description="Low complexity" evidence="1">
    <location>
        <begin position="1555"/>
        <end position="1569"/>
    </location>
</feature>
<sequence length="1742" mass="189867">MKILVIISSILIAQTSASFFDVFQGAVLTVQNSFGKMISDVVSDVKETVDCTILAVEHALALSEDAALRYYEKCGTTINNTVTVTETRHIESSPQAGGQYSSDDDYLKKEIPKVIDAKINETLTKMLGNYNPSEKLKDVENVLVKETEQLANVSDLVRQELKKVSESEVTSDMKNETHLYPEPSPSVDSIMQEIKLLENKEQNAINNTQATEIHRVIDEVLARLDNLQATEATENVKLEHIIKDIEQNSNSSFVDLRQQLESWKAEESRHIDDIQTKILEHERNSHPETHNNTFNLLPPSPYDSDIRQMNVKEVNITSTKRMSNVSRDISSIETSVNAKNEQSHTLTLTKPKANNGPGNLSGLSSTSTSLKISQTTPNVSNDGDLKITVISSKSYSLSKSVSIRGKAPPAEITTSNNQGSVHLTTDQPSTTLHLGSADENLSTFFFGFSTKGTHTGDSTIFSSDVPSTDENTKIPATEVPTTGIPIETTTQHELHSTTELTTATAIETTTSSSSDYSSTTASSDLVTEQSPSTQAITTIGHEEITSTSTTETVTTAVPDTTTQGVTESQHVPDYSSITTKSEESTATEAVQTTTSSVNQHNIDETEKTTTTNTPLETSTVTKSSTDYSTTNSHTDQESTTANVLDTTTTVPITTSAVHTEISTEQSTKSYEEKPATSDIPSTTTPDLTTVPSTEANTEKSTTLQVEESTPSVTILNTEYTSTVITTTPEATTAVVPESTTECSSSTASNDDVTTTSKSITTINPVPTDVTSEMITELTSTVKPEETTVLIITTHEPELTTENSSKNPEQSTTSHGDEIISTVKTVDIETTTTPVLSTNSPDTSTAIITTSNDETTVGIESSTSPPSSTKNPDISTTQTTVTEEETKTTENQISTVTTLNPDVTTGVTETTTQQSETNDAEPTTNVNIKTTNENNVVTESSTSNSTSANDISAVTTLKPDATTEAVTETIAQESTTHEVEPTTIVNIETTTVSDVVTESPTERHNEQNTTPFEEVTTSVNEISTEATTKCDAITDAVTETSTQQITTSNEELTTKADIVTTLESEGVTEAPSSSTTHYEEITTNVNDISTETTPKPESITEVVTESVTEQSTTNEEPTTTVNIETTGSDVVTETFASSTTRCEEVTTSVNEISTVTTPKPDSTTEVVTESVTQQSTTTEAEQTSANIETTTGNDVVTESHTSSIAPYEEVKTSVDDMSIATTAKFDAITEPITESVTQQSTTNEAEQTSANIETTTEINVVTEMHIEQSTTLRQEEPTSVSTENIVTTTKCDTESPSASTEPNTTSYVEEITTSAPTTAAEPDLTTEYNSQTHSESTTQQNNEEVTSDAITEADTVTEHHHGHVQISTTTEGEVLEDLTTVKPTTTENNVNEEITEAPTVTTSDSITESTTESQTIHTDVSDSESQFVTPENSEPSMTSLPDIVTTHIPSTTTESRYENNVPTSIRPRRSRRRNSTRSGRRRNATSTTTETPTTVPTTLPTEPIALQLLPVFRHAVTADPTIENHVQSNTNIPVENTYVPHYEHRLPARRRKRPVVSEVQSSSHSLVQSSTHTETHENFKNLSELNEAPKAIEHRRINRDTQYPNSENAQEATTPRHRRSSKHNRTRRNDQTTEPPRPDFITPANRRRTNRRRPNRSNELNEDAFRSRATTSKPVQRQNSYDISPADYDALFNIPPRNSEAHKQAVRRTHEIIANSKRNDRIINSILQNKKRNGARNLFDILG</sequence>
<evidence type="ECO:0000313" key="3">
    <source>
        <dbReference type="EMBL" id="CAH0605394.1"/>
    </source>
</evidence>
<feature type="compositionally biased region" description="Low complexity" evidence="1">
    <location>
        <begin position="1483"/>
        <end position="1498"/>
    </location>
</feature>
<feature type="compositionally biased region" description="Low complexity" evidence="1">
    <location>
        <begin position="821"/>
        <end position="834"/>
    </location>
</feature>
<feature type="compositionally biased region" description="Low complexity" evidence="1">
    <location>
        <begin position="1398"/>
        <end position="1417"/>
    </location>
</feature>
<feature type="compositionally biased region" description="Low complexity" evidence="1">
    <location>
        <begin position="575"/>
        <end position="588"/>
    </location>
</feature>
<evidence type="ECO:0000256" key="1">
    <source>
        <dbReference type="SAM" id="MobiDB-lite"/>
    </source>
</evidence>
<feature type="compositionally biased region" description="Polar residues" evidence="1">
    <location>
        <begin position="694"/>
        <end position="709"/>
    </location>
</feature>
<gene>
    <name evidence="3" type="ORF">CINC_LOCUS11379</name>
</gene>
<feature type="compositionally biased region" description="Polar residues" evidence="1">
    <location>
        <begin position="890"/>
        <end position="901"/>
    </location>
</feature>
<feature type="compositionally biased region" description="Polar residues" evidence="1">
    <location>
        <begin position="1667"/>
        <end position="1681"/>
    </location>
</feature>
<feature type="compositionally biased region" description="Polar residues" evidence="1">
    <location>
        <begin position="835"/>
        <end position="859"/>
    </location>
</feature>